<dbReference type="Gene3D" id="3.60.21.10">
    <property type="match status" value="1"/>
</dbReference>
<dbReference type="SUPFAM" id="SSF56300">
    <property type="entry name" value="Metallo-dependent phosphatases"/>
    <property type="match status" value="1"/>
</dbReference>
<accession>A0A5B9DA82</accession>
<evidence type="ECO:0000259" key="1">
    <source>
        <dbReference type="Pfam" id="PF00149"/>
    </source>
</evidence>
<dbReference type="KEGG" id="psyt:DSAG12_01728"/>
<dbReference type="AlphaFoldDB" id="A0A5B9DA82"/>
<name>A0A5B9DA82_9ARCH</name>
<dbReference type="CDD" id="cd00838">
    <property type="entry name" value="MPP_superfamily"/>
    <property type="match status" value="1"/>
</dbReference>
<sequence>MANFGKILIISDVHAKIKEMVDFINFLIIEQKENIDFAVHLGDFWSGRNYDPTKGTQIRDEWTDLAYFEKLPIPIFHLKGNEDLPVTESYWRAPNIWLMEEQKPFLMNSYKVLPIDYHYPGEESDENPLYSYDSSEHIDFIFSHRPGLNLLDDTLHYETHKRLTQTGSIMVKKHFESIKPSLLLFGHFHFSNYIQTENGLIVCIDKLIRLGGKDQKEFKYSYALIDPFDNSLDVYWKNKLYFHYSIMERKLTQHFKKRR</sequence>
<dbReference type="GeneID" id="41329721"/>
<dbReference type="Proteomes" id="UP000321408">
    <property type="component" value="Chromosome"/>
</dbReference>
<dbReference type="RefSeq" id="WP_147662797.1">
    <property type="nucleotide sequence ID" value="NZ_CP042905.2"/>
</dbReference>
<dbReference type="Pfam" id="PF00149">
    <property type="entry name" value="Metallophos"/>
    <property type="match status" value="1"/>
</dbReference>
<keyword evidence="3" id="KW-1185">Reference proteome</keyword>
<dbReference type="GO" id="GO:0016787">
    <property type="term" value="F:hydrolase activity"/>
    <property type="evidence" value="ECO:0007669"/>
    <property type="project" value="InterPro"/>
</dbReference>
<evidence type="ECO:0000313" key="3">
    <source>
        <dbReference type="Proteomes" id="UP000321408"/>
    </source>
</evidence>
<gene>
    <name evidence="2" type="ORF">DSAG12_01728</name>
</gene>
<dbReference type="InterPro" id="IPR029052">
    <property type="entry name" value="Metallo-depent_PP-like"/>
</dbReference>
<evidence type="ECO:0000313" key="2">
    <source>
        <dbReference type="EMBL" id="QEE15901.1"/>
    </source>
</evidence>
<organism evidence="2 3">
    <name type="scientific">Promethearchaeum syntrophicum</name>
    <dbReference type="NCBI Taxonomy" id="2594042"/>
    <lineage>
        <taxon>Archaea</taxon>
        <taxon>Promethearchaeati</taxon>
        <taxon>Promethearchaeota</taxon>
        <taxon>Promethearchaeia</taxon>
        <taxon>Promethearchaeales</taxon>
        <taxon>Promethearchaeaceae</taxon>
        <taxon>Promethearchaeum</taxon>
    </lineage>
</organism>
<proteinExistence type="predicted"/>
<protein>
    <submittedName>
        <fullName evidence="2">Metallophosphoesterase</fullName>
    </submittedName>
</protein>
<dbReference type="EMBL" id="CP042905">
    <property type="protein sequence ID" value="QEE15901.1"/>
    <property type="molecule type" value="Genomic_DNA"/>
</dbReference>
<dbReference type="InterPro" id="IPR004843">
    <property type="entry name" value="Calcineurin-like_PHP"/>
</dbReference>
<feature type="domain" description="Calcineurin-like phosphoesterase" evidence="1">
    <location>
        <begin position="6"/>
        <end position="189"/>
    </location>
</feature>
<reference evidence="2 3" key="2">
    <citation type="journal article" date="2024" name="Int. J. Syst. Evol. Microbiol.">
        <title>Promethearchaeum syntrophicum gen. nov., sp. nov., an anaerobic, obligately syntrophic archaeon, the first isolate of the lineage 'Asgard' archaea, and proposal of the new archaeal phylum Promethearchaeota phyl. nov. and kingdom Promethearchaeati regn. nov.</title>
        <authorList>
            <person name="Imachi H."/>
            <person name="Nobu M.K."/>
            <person name="Kato S."/>
            <person name="Takaki Y."/>
            <person name="Miyazaki M."/>
            <person name="Miyata M."/>
            <person name="Ogawara M."/>
            <person name="Saito Y."/>
            <person name="Sakai S."/>
            <person name="Tahara Y.O."/>
            <person name="Takano Y."/>
            <person name="Tasumi E."/>
            <person name="Uematsu K."/>
            <person name="Yoshimura T."/>
            <person name="Itoh T."/>
            <person name="Ohkuma M."/>
            <person name="Takai K."/>
        </authorList>
    </citation>
    <scope>NUCLEOTIDE SEQUENCE [LARGE SCALE GENOMIC DNA]</scope>
    <source>
        <strain evidence="2 3">MK-D1</strain>
    </source>
</reference>
<reference evidence="2 3" key="1">
    <citation type="journal article" date="2020" name="Nature">
        <title>Isolation of an archaeon at the prokaryote-eukaryote interface.</title>
        <authorList>
            <person name="Imachi H."/>
            <person name="Nobu M.K."/>
            <person name="Nakahara N."/>
            <person name="Morono Y."/>
            <person name="Ogawara M."/>
            <person name="Takaki Y."/>
            <person name="Takano Y."/>
            <person name="Uematsu K."/>
            <person name="Ikuta T."/>
            <person name="Ito M."/>
            <person name="Matsui Y."/>
            <person name="Miyazaki M."/>
            <person name="Murata K."/>
            <person name="Saito Y."/>
            <person name="Sakai S."/>
            <person name="Song C."/>
            <person name="Tasumi E."/>
            <person name="Yamanaka Y."/>
            <person name="Yamaguchi T."/>
            <person name="Kamagata Y."/>
            <person name="Tamaki H."/>
            <person name="Takai K."/>
        </authorList>
    </citation>
    <scope>NUCLEOTIDE SEQUENCE [LARGE SCALE GENOMIC DNA]</scope>
    <source>
        <strain evidence="2 3">MK-D1</strain>
    </source>
</reference>